<dbReference type="NCBIfam" id="TIGR01470">
    <property type="entry name" value="cysG_Nterm"/>
    <property type="match status" value="1"/>
</dbReference>
<keyword evidence="4" id="KW-0520">NAD</keyword>
<dbReference type="STRING" id="1265846.PROCOU_10678"/>
<comment type="pathway">
    <text evidence="1">Porphyrin-containing compound metabolism; siroheme biosynthesis; sirohydrochlorin from precorrin-2: step 1/1.</text>
</comment>
<evidence type="ECO:0000256" key="5">
    <source>
        <dbReference type="ARBA" id="ARBA00023244"/>
    </source>
</evidence>
<organism evidence="7 8">
    <name type="scientific">Listeria rocourtiae</name>
    <dbReference type="NCBI Taxonomy" id="647910"/>
    <lineage>
        <taxon>Bacteria</taxon>
        <taxon>Bacillati</taxon>
        <taxon>Bacillota</taxon>
        <taxon>Bacilli</taxon>
        <taxon>Bacillales</taxon>
        <taxon>Listeriaceae</taxon>
        <taxon>Listeria</taxon>
    </lineage>
</organism>
<dbReference type="EC" id="1.3.1.76" evidence="2"/>
<dbReference type="InterPro" id="IPR036291">
    <property type="entry name" value="NAD(P)-bd_dom_sf"/>
</dbReference>
<gene>
    <name evidence="7" type="ORF">DFP96_105169</name>
</gene>
<dbReference type="GO" id="GO:0043115">
    <property type="term" value="F:precorrin-2 dehydrogenase activity"/>
    <property type="evidence" value="ECO:0007669"/>
    <property type="project" value="UniProtKB-EC"/>
</dbReference>
<name>A0A4R6ZLG3_9LIST</name>
<sequence length="145" mass="16081">MNDGYPLLLRLTDKNVTIIGGGKIATRKARGLLMTGANITVVAPSFTEELQQMAVHRIQEKYHSSHIKTAFLIFCCTNDPAVNTKITKDIATHQLINDCTDKSRSDFFNMATFHQEDHLIAISTSGENPARATEILQNLKHSADI</sequence>
<comment type="catalytic activity">
    <reaction evidence="6">
        <text>precorrin-2 + NAD(+) = sirohydrochlorin + NADH + 2 H(+)</text>
        <dbReference type="Rhea" id="RHEA:15613"/>
        <dbReference type="ChEBI" id="CHEBI:15378"/>
        <dbReference type="ChEBI" id="CHEBI:57540"/>
        <dbReference type="ChEBI" id="CHEBI:57945"/>
        <dbReference type="ChEBI" id="CHEBI:58351"/>
        <dbReference type="ChEBI" id="CHEBI:58827"/>
        <dbReference type="EC" id="1.3.1.76"/>
    </reaction>
</comment>
<evidence type="ECO:0000256" key="2">
    <source>
        <dbReference type="ARBA" id="ARBA00012400"/>
    </source>
</evidence>
<protein>
    <recommendedName>
        <fullName evidence="2">precorrin-2 dehydrogenase</fullName>
        <ecNumber evidence="2">1.3.1.76</ecNumber>
    </recommendedName>
</protein>
<proteinExistence type="predicted"/>
<evidence type="ECO:0000256" key="1">
    <source>
        <dbReference type="ARBA" id="ARBA00005010"/>
    </source>
</evidence>
<dbReference type="InterPro" id="IPR028161">
    <property type="entry name" value="Met8-like"/>
</dbReference>
<evidence type="ECO:0000313" key="8">
    <source>
        <dbReference type="Proteomes" id="UP000295558"/>
    </source>
</evidence>
<accession>A0A4R6ZLG3</accession>
<dbReference type="GO" id="GO:0004325">
    <property type="term" value="F:ferrochelatase activity"/>
    <property type="evidence" value="ECO:0007669"/>
    <property type="project" value="InterPro"/>
</dbReference>
<evidence type="ECO:0000256" key="6">
    <source>
        <dbReference type="ARBA" id="ARBA00047561"/>
    </source>
</evidence>
<evidence type="ECO:0000256" key="3">
    <source>
        <dbReference type="ARBA" id="ARBA00023002"/>
    </source>
</evidence>
<dbReference type="PANTHER" id="PTHR35330">
    <property type="entry name" value="SIROHEME BIOSYNTHESIS PROTEIN MET8"/>
    <property type="match status" value="1"/>
</dbReference>
<dbReference type="RefSeq" id="WP_036071793.1">
    <property type="nucleotide sequence ID" value="NZ_JAASUO010000004.1"/>
</dbReference>
<dbReference type="Pfam" id="PF13241">
    <property type="entry name" value="NAD_binding_7"/>
    <property type="match status" value="1"/>
</dbReference>
<dbReference type="OrthoDB" id="9773765at2"/>
<evidence type="ECO:0000313" key="7">
    <source>
        <dbReference type="EMBL" id="TDR53243.1"/>
    </source>
</evidence>
<dbReference type="GO" id="GO:0019354">
    <property type="term" value="P:siroheme biosynthetic process"/>
    <property type="evidence" value="ECO:0007669"/>
    <property type="project" value="UniProtKB-UniPathway"/>
</dbReference>
<evidence type="ECO:0000256" key="4">
    <source>
        <dbReference type="ARBA" id="ARBA00023027"/>
    </source>
</evidence>
<dbReference type="UniPathway" id="UPA00262">
    <property type="reaction ID" value="UER00222"/>
</dbReference>
<dbReference type="Proteomes" id="UP000295558">
    <property type="component" value="Unassembled WGS sequence"/>
</dbReference>
<comment type="caution">
    <text evidence="7">The sequence shown here is derived from an EMBL/GenBank/DDBJ whole genome shotgun (WGS) entry which is preliminary data.</text>
</comment>
<dbReference type="Gene3D" id="3.40.50.720">
    <property type="entry name" value="NAD(P)-binding Rossmann-like Domain"/>
    <property type="match status" value="1"/>
</dbReference>
<keyword evidence="3" id="KW-0560">Oxidoreductase</keyword>
<dbReference type="SUPFAM" id="SSF51735">
    <property type="entry name" value="NAD(P)-binding Rossmann-fold domains"/>
    <property type="match status" value="1"/>
</dbReference>
<reference evidence="7 8" key="1">
    <citation type="submission" date="2019-03" db="EMBL/GenBank/DDBJ databases">
        <title>Genomic Encyclopedia of Type Strains, Phase III (KMG-III): the genomes of soil and plant-associated and newly described type strains.</title>
        <authorList>
            <person name="Whitman W."/>
        </authorList>
    </citation>
    <scope>NUCLEOTIDE SEQUENCE [LARGE SCALE GENOMIC DNA]</scope>
    <source>
        <strain evidence="7 8">CECT 7972</strain>
    </source>
</reference>
<keyword evidence="5" id="KW-0627">Porphyrin biosynthesis</keyword>
<keyword evidence="8" id="KW-1185">Reference proteome</keyword>
<dbReference type="PANTHER" id="PTHR35330:SF1">
    <property type="entry name" value="SIROHEME BIOSYNTHESIS PROTEIN MET8"/>
    <property type="match status" value="1"/>
</dbReference>
<dbReference type="InterPro" id="IPR006367">
    <property type="entry name" value="Sirohaem_synthase_N"/>
</dbReference>
<dbReference type="EMBL" id="SNZK01000005">
    <property type="protein sequence ID" value="TDR53243.1"/>
    <property type="molecule type" value="Genomic_DNA"/>
</dbReference>
<dbReference type="AlphaFoldDB" id="A0A4R6ZLG3"/>